<evidence type="ECO:0000256" key="4">
    <source>
        <dbReference type="ARBA" id="ARBA00023274"/>
    </source>
</evidence>
<dbReference type="RefSeq" id="WP_102527108.1">
    <property type="nucleotide sequence ID" value="NZ_JAKIKU010000006.1"/>
</dbReference>
<dbReference type="InterPro" id="IPR029751">
    <property type="entry name" value="Ribosomal_L25_dom"/>
</dbReference>
<organism evidence="7 8">
    <name type="scientific">Shewanella electrodiphila</name>
    <dbReference type="NCBI Taxonomy" id="934143"/>
    <lineage>
        <taxon>Bacteria</taxon>
        <taxon>Pseudomonadati</taxon>
        <taxon>Pseudomonadota</taxon>
        <taxon>Gammaproteobacteria</taxon>
        <taxon>Alteromonadales</taxon>
        <taxon>Shewanellaceae</taxon>
        <taxon>Shewanella</taxon>
    </lineage>
</organism>
<dbReference type="HAMAP" id="MF_01336">
    <property type="entry name" value="Ribosomal_bL25"/>
    <property type="match status" value="1"/>
</dbReference>
<gene>
    <name evidence="5 7" type="primary">rplY</name>
    <name evidence="7" type="ORF">L2737_13135</name>
</gene>
<feature type="domain" description="Large ribosomal subunit protein bL25 L25" evidence="6">
    <location>
        <begin position="5"/>
        <end position="92"/>
    </location>
</feature>
<dbReference type="Proteomes" id="UP001202134">
    <property type="component" value="Unassembled WGS sequence"/>
</dbReference>
<comment type="similarity">
    <text evidence="5">Belongs to the bacterial ribosomal protein bL25 family.</text>
</comment>
<dbReference type="Pfam" id="PF01386">
    <property type="entry name" value="Ribosomal_L25p"/>
    <property type="match status" value="1"/>
</dbReference>
<evidence type="ECO:0000256" key="3">
    <source>
        <dbReference type="ARBA" id="ARBA00022980"/>
    </source>
</evidence>
<evidence type="ECO:0000256" key="1">
    <source>
        <dbReference type="ARBA" id="ARBA00022730"/>
    </source>
</evidence>
<evidence type="ECO:0000313" key="7">
    <source>
        <dbReference type="EMBL" id="MCL1046261.1"/>
    </source>
</evidence>
<dbReference type="PANTHER" id="PTHR33284:SF1">
    <property type="entry name" value="RIBOSOMAL PROTEIN L25_GLN-TRNA SYNTHETASE, ANTI-CODON-BINDING DOMAIN-CONTAINING PROTEIN"/>
    <property type="match status" value="1"/>
</dbReference>
<comment type="function">
    <text evidence="5">This is one of the proteins that binds to the 5S RNA in the ribosome where it forms part of the central protuberance.</text>
</comment>
<dbReference type="InterPro" id="IPR020055">
    <property type="entry name" value="Ribosomal_bL25_short"/>
</dbReference>
<keyword evidence="3 5" id="KW-0689">Ribosomal protein</keyword>
<comment type="subunit">
    <text evidence="5">Part of the 50S ribosomal subunit; part of the 5S rRNA/L5/L18/L25 subcomplex. Contacts the 5S rRNA. Binds to the 5S rRNA independently of L5 and L18.</text>
</comment>
<evidence type="ECO:0000313" key="8">
    <source>
        <dbReference type="Proteomes" id="UP001202134"/>
    </source>
</evidence>
<evidence type="ECO:0000259" key="6">
    <source>
        <dbReference type="Pfam" id="PF01386"/>
    </source>
</evidence>
<keyword evidence="4 5" id="KW-0687">Ribonucleoprotein</keyword>
<dbReference type="InterPro" id="IPR011035">
    <property type="entry name" value="Ribosomal_bL25/Gln-tRNA_synth"/>
</dbReference>
<keyword evidence="8" id="KW-1185">Reference proteome</keyword>
<protein>
    <recommendedName>
        <fullName evidence="5">Large ribosomal subunit protein bL25</fullName>
    </recommendedName>
</protein>
<accession>A0ABT0KQZ3</accession>
<dbReference type="EMBL" id="JAKIKU010000006">
    <property type="protein sequence ID" value="MCL1046261.1"/>
    <property type="molecule type" value="Genomic_DNA"/>
</dbReference>
<evidence type="ECO:0000256" key="2">
    <source>
        <dbReference type="ARBA" id="ARBA00022884"/>
    </source>
</evidence>
<dbReference type="InterPro" id="IPR020930">
    <property type="entry name" value="Ribosomal_uL5_bac-type"/>
</dbReference>
<name>A0ABT0KQZ3_9GAMM</name>
<dbReference type="CDD" id="cd00495">
    <property type="entry name" value="Ribosomal_L25_TL5_CTC"/>
    <property type="match status" value="1"/>
</dbReference>
<keyword evidence="1 5" id="KW-0699">rRNA-binding</keyword>
<sequence>MSYTIQAEIRTEIGKGSSRRLRHANLVPAVIYGPGKEPISIKMAQKDIVNIQLNDDFYNTDLTLVIDGKEVKVRVQAMQRHAFKTLVEHIDFKFA</sequence>
<evidence type="ECO:0000256" key="5">
    <source>
        <dbReference type="HAMAP-Rule" id="MF_01336"/>
    </source>
</evidence>
<comment type="caution">
    <text evidence="7">The sequence shown here is derived from an EMBL/GenBank/DDBJ whole genome shotgun (WGS) entry which is preliminary data.</text>
</comment>
<dbReference type="GO" id="GO:0005840">
    <property type="term" value="C:ribosome"/>
    <property type="evidence" value="ECO:0007669"/>
    <property type="project" value="UniProtKB-KW"/>
</dbReference>
<dbReference type="InterPro" id="IPR020056">
    <property type="entry name" value="Rbsml_bL25/Gln-tRNA_synth_N"/>
</dbReference>
<proteinExistence type="inferred from homology"/>
<keyword evidence="2 5" id="KW-0694">RNA-binding</keyword>
<dbReference type="PANTHER" id="PTHR33284">
    <property type="entry name" value="RIBOSOMAL PROTEIN L25/GLN-TRNA SYNTHETASE, ANTI-CODON-BINDING DOMAIN-CONTAINING PROTEIN"/>
    <property type="match status" value="1"/>
</dbReference>
<dbReference type="SUPFAM" id="SSF50715">
    <property type="entry name" value="Ribosomal protein L25-like"/>
    <property type="match status" value="1"/>
</dbReference>
<dbReference type="NCBIfam" id="NF004612">
    <property type="entry name" value="PRK05943.1"/>
    <property type="match status" value="1"/>
</dbReference>
<reference evidence="7 8" key="1">
    <citation type="submission" date="2022-01" db="EMBL/GenBank/DDBJ databases">
        <title>Whole genome-based taxonomy of the Shewanellaceae.</title>
        <authorList>
            <person name="Martin-Rodriguez A.J."/>
        </authorList>
    </citation>
    <scope>NUCLEOTIDE SEQUENCE [LARGE SCALE GENOMIC DNA]</scope>
    <source>
        <strain evidence="7 8">DSM 24955</strain>
    </source>
</reference>
<dbReference type="Gene3D" id="2.40.240.10">
    <property type="entry name" value="Ribosomal Protein L25, Chain P"/>
    <property type="match status" value="1"/>
</dbReference>